<evidence type="ECO:0000313" key="2">
    <source>
        <dbReference type="EMBL" id="ABX41062.1"/>
    </source>
</evidence>
<dbReference type="HOGENOM" id="CLU_1105592_0_0_9"/>
<dbReference type="EMBL" id="CP000885">
    <property type="protein sequence ID" value="ABX41062.1"/>
    <property type="molecule type" value="Genomic_DNA"/>
</dbReference>
<dbReference type="PROSITE" id="PS51257">
    <property type="entry name" value="PROKAR_LIPOPROTEIN"/>
    <property type="match status" value="1"/>
</dbReference>
<dbReference type="OrthoDB" id="9779098at2"/>
<gene>
    <name evidence="2" type="ordered locus">Cphy_0675</name>
</gene>
<sequence precursor="true">MKRYISLLMILTFLLILLASCGTKSPVPDSNALLQSSITESGEVESTDQNTGNSSPMVMIKGELYYDTGRESDFIGRCGVMDGKILTTVDGTEIPKEDDQSNFGSGYGYQFIDKGIDIKIDQKWIRFEKETKESTEFIENSEIDAWGINLSADNITPTGLTLICNQSGGQPTGDLDTGSPYWLETKTDDQWVTVETLNLKYEIAWTTEAWIIHKNGSTEWNVNWEWLYGELPAGSYRIGKGIMDFRATGDYDTNVYYAYFEIED</sequence>
<dbReference type="KEGG" id="cpy:Cphy_0675"/>
<dbReference type="InterPro" id="IPR046878">
    <property type="entry name" value="Big_14"/>
</dbReference>
<proteinExistence type="predicted"/>
<protein>
    <recommendedName>
        <fullName evidence="1">Bacterial Ig-like domain-containing protein</fullName>
    </recommendedName>
</protein>
<evidence type="ECO:0000259" key="1">
    <source>
        <dbReference type="Pfam" id="PF20251"/>
    </source>
</evidence>
<dbReference type="STRING" id="357809.Cphy_0675"/>
<dbReference type="eggNOG" id="ENOG5031B4J">
    <property type="taxonomic scope" value="Bacteria"/>
</dbReference>
<dbReference type="RefSeq" id="WP_012198705.1">
    <property type="nucleotide sequence ID" value="NC_010001.1"/>
</dbReference>
<feature type="domain" description="Bacterial Ig-like" evidence="1">
    <location>
        <begin position="145"/>
        <end position="249"/>
    </location>
</feature>
<organism evidence="2 3">
    <name type="scientific">Lachnoclostridium phytofermentans (strain ATCC 700394 / DSM 18823 / ISDg)</name>
    <name type="common">Clostridium phytofermentans</name>
    <dbReference type="NCBI Taxonomy" id="357809"/>
    <lineage>
        <taxon>Bacteria</taxon>
        <taxon>Bacillati</taxon>
        <taxon>Bacillota</taxon>
        <taxon>Clostridia</taxon>
        <taxon>Lachnospirales</taxon>
        <taxon>Lachnospiraceae</taxon>
    </lineage>
</organism>
<evidence type="ECO:0000313" key="3">
    <source>
        <dbReference type="Proteomes" id="UP000000370"/>
    </source>
</evidence>
<accession>A9KJQ7</accession>
<dbReference type="Proteomes" id="UP000000370">
    <property type="component" value="Chromosome"/>
</dbReference>
<dbReference type="Pfam" id="PF20251">
    <property type="entry name" value="Big_14"/>
    <property type="match status" value="1"/>
</dbReference>
<name>A9KJQ7_LACP7</name>
<keyword evidence="3" id="KW-1185">Reference proteome</keyword>
<reference evidence="3" key="1">
    <citation type="submission" date="2007-11" db="EMBL/GenBank/DDBJ databases">
        <title>Complete genome sequence of Clostridium phytofermentans ISDg.</title>
        <authorList>
            <person name="Leschine S.B."/>
            <person name="Warnick T.A."/>
            <person name="Blanchard J.L."/>
            <person name="Schnell D.J."/>
            <person name="Petit E.L."/>
            <person name="LaTouf W.G."/>
            <person name="Copeland A."/>
            <person name="Lucas S."/>
            <person name="Lapidus A."/>
            <person name="Barry K."/>
            <person name="Glavina del Rio T."/>
            <person name="Dalin E."/>
            <person name="Tice H."/>
            <person name="Pitluck S."/>
            <person name="Kiss H."/>
            <person name="Brettin T."/>
            <person name="Bruce D."/>
            <person name="Detter J.C."/>
            <person name="Han C."/>
            <person name="Kuske C."/>
            <person name="Schmutz J."/>
            <person name="Larimer F."/>
            <person name="Land M."/>
            <person name="Hauser L."/>
            <person name="Kyrpides N."/>
            <person name="Kim E.A."/>
            <person name="Richardson P."/>
        </authorList>
    </citation>
    <scope>NUCLEOTIDE SEQUENCE [LARGE SCALE GENOMIC DNA]</scope>
    <source>
        <strain evidence="3">ATCC 700394 / DSM 18823 / ISDg</strain>
    </source>
</reference>
<dbReference type="AlphaFoldDB" id="A9KJQ7"/>